<dbReference type="SMART" id="SM00456">
    <property type="entry name" value="WW"/>
    <property type="match status" value="1"/>
</dbReference>
<dbReference type="Proteomes" id="UP000077248">
    <property type="component" value="Unassembled WGS sequence"/>
</dbReference>
<organism evidence="3 4">
    <name type="scientific">Alternaria alternata</name>
    <name type="common">Alternaria rot fungus</name>
    <name type="synonym">Torula alternata</name>
    <dbReference type="NCBI Taxonomy" id="5599"/>
    <lineage>
        <taxon>Eukaryota</taxon>
        <taxon>Fungi</taxon>
        <taxon>Dikarya</taxon>
        <taxon>Ascomycota</taxon>
        <taxon>Pezizomycotina</taxon>
        <taxon>Dothideomycetes</taxon>
        <taxon>Pleosporomycetidae</taxon>
        <taxon>Pleosporales</taxon>
        <taxon>Pleosporineae</taxon>
        <taxon>Pleosporaceae</taxon>
        <taxon>Alternaria</taxon>
        <taxon>Alternaria sect. Alternaria</taxon>
        <taxon>Alternaria alternata complex</taxon>
    </lineage>
</organism>
<protein>
    <recommendedName>
        <fullName evidence="2">WW domain-containing protein</fullName>
    </recommendedName>
</protein>
<sequence>MSFETYIQRADDYITKQIHKFEQQKRGGNRSPPRAKGYHQMSGYQHQGRPPSQGGYPGSPAPQGGPPPPAPQGWAQEYDARSQLWYYVDRATGRSQWEPPSFAPPRAATFQPEVRMPSPYQQFSREDEQSQRWRERSSSQPQRPGSGVSGHGQFLDPRQNGGSGGGSASPAGLHTQIPPGSYLDMKTGKIVSSMFPEGQTHQSWQQEIQRI</sequence>
<dbReference type="VEuPathDB" id="FungiDB:CC77DRAFT_1091082"/>
<evidence type="ECO:0000259" key="2">
    <source>
        <dbReference type="PROSITE" id="PS50020"/>
    </source>
</evidence>
<feature type="region of interest" description="Disordered" evidence="1">
    <location>
        <begin position="95"/>
        <end position="184"/>
    </location>
</feature>
<dbReference type="OMA" id="QQKRGNR"/>
<feature type="compositionally biased region" description="Basic and acidic residues" evidence="1">
    <location>
        <begin position="124"/>
        <end position="137"/>
    </location>
</feature>
<dbReference type="InterPro" id="IPR036020">
    <property type="entry name" value="WW_dom_sf"/>
</dbReference>
<dbReference type="RefSeq" id="XP_018390991.1">
    <property type="nucleotide sequence ID" value="XM_018529548.1"/>
</dbReference>
<dbReference type="SUPFAM" id="SSF51045">
    <property type="entry name" value="WW domain"/>
    <property type="match status" value="1"/>
</dbReference>
<feature type="region of interest" description="Disordered" evidence="1">
    <location>
        <begin position="20"/>
        <end position="77"/>
    </location>
</feature>
<keyword evidence="4" id="KW-1185">Reference proteome</keyword>
<dbReference type="InterPro" id="IPR001202">
    <property type="entry name" value="WW_dom"/>
</dbReference>
<proteinExistence type="predicted"/>
<dbReference type="PROSITE" id="PS01159">
    <property type="entry name" value="WW_DOMAIN_1"/>
    <property type="match status" value="1"/>
</dbReference>
<dbReference type="EMBL" id="KV441470">
    <property type="protein sequence ID" value="OAG25570.1"/>
    <property type="molecule type" value="Genomic_DNA"/>
</dbReference>
<dbReference type="AlphaFoldDB" id="A0A177E2C2"/>
<feature type="domain" description="WW" evidence="2">
    <location>
        <begin position="68"/>
        <end position="102"/>
    </location>
</feature>
<dbReference type="PROSITE" id="PS50020">
    <property type="entry name" value="WW_DOMAIN_2"/>
    <property type="match status" value="1"/>
</dbReference>
<gene>
    <name evidence="3" type="ORF">CC77DRAFT_1091082</name>
</gene>
<reference evidence="3 4" key="1">
    <citation type="submission" date="2016-05" db="EMBL/GenBank/DDBJ databases">
        <title>Comparative analysis of secretome profiles of manganese(II)-oxidizing ascomycete fungi.</title>
        <authorList>
            <consortium name="DOE Joint Genome Institute"/>
            <person name="Zeiner C.A."/>
            <person name="Purvine S.O."/>
            <person name="Zink E.M."/>
            <person name="Wu S."/>
            <person name="Pasa-Tolic L."/>
            <person name="Chaput D.L."/>
            <person name="Haridas S."/>
            <person name="Grigoriev I.V."/>
            <person name="Santelli C.M."/>
            <person name="Hansel C.M."/>
        </authorList>
    </citation>
    <scope>NUCLEOTIDE SEQUENCE [LARGE SCALE GENOMIC DNA]</scope>
    <source>
        <strain evidence="3 4">SRC1lrK2f</strain>
    </source>
</reference>
<dbReference type="Gene3D" id="2.20.70.10">
    <property type="match status" value="1"/>
</dbReference>
<evidence type="ECO:0000313" key="3">
    <source>
        <dbReference type="EMBL" id="OAG25570.1"/>
    </source>
</evidence>
<evidence type="ECO:0000313" key="4">
    <source>
        <dbReference type="Proteomes" id="UP000077248"/>
    </source>
</evidence>
<dbReference type="GeneID" id="29115142"/>
<feature type="compositionally biased region" description="Pro residues" evidence="1">
    <location>
        <begin position="59"/>
        <end position="71"/>
    </location>
</feature>
<dbReference type="KEGG" id="aalt:CC77DRAFT_1091082"/>
<evidence type="ECO:0000256" key="1">
    <source>
        <dbReference type="SAM" id="MobiDB-lite"/>
    </source>
</evidence>
<accession>A0A177E2C2</accession>
<name>A0A177E2C2_ALTAL</name>
<dbReference type="Pfam" id="PF00397">
    <property type="entry name" value="WW"/>
    <property type="match status" value="1"/>
</dbReference>